<keyword evidence="2" id="KW-1185">Reference proteome</keyword>
<reference evidence="1 2" key="1">
    <citation type="journal article" date="2010" name="Virology">
        <title>A jumbo phage infecting the phytopathogen Ralstonia solanacearum defines a new lineage of the Myoviridae family.</title>
        <authorList>
            <person name="Yamada T."/>
            <person name="Satoh S."/>
            <person name="Ishikawa H."/>
            <person name="Fujiwara A."/>
            <person name="Kawasaki T."/>
            <person name="Fujie M."/>
            <person name="Ogata H."/>
        </authorList>
    </citation>
    <scope>NUCLEOTIDE SEQUENCE [LARGE SCALE GENOMIC DNA]</scope>
</reference>
<dbReference type="Proteomes" id="UP000001034">
    <property type="component" value="Segment"/>
</dbReference>
<organism evidence="1 2">
    <name type="scientific">Ralstonia phage phiRSL1</name>
    <dbReference type="NCBI Taxonomy" id="1980924"/>
    <lineage>
        <taxon>Viruses</taxon>
        <taxon>Duplodnaviria</taxon>
        <taxon>Heunggongvirae</taxon>
        <taxon>Uroviricota</taxon>
        <taxon>Caudoviricetes</taxon>
        <taxon>Mieseafarmvirus</taxon>
        <taxon>Mieseafarmvirus RSL1</taxon>
    </lineage>
</organism>
<sequence length="109" mass="12572">MYVAEFLWYSAVVGYPTPLPSHRKGATPIAKQDLRINEFDVGVDELFSGAWIAVEWNDRRPHRLPVEKRGAAQSHLPRAAEHRGLGTRWGECMAHEYQHPARFHRRSAR</sequence>
<dbReference type="KEGG" id="vg:11547397"/>
<dbReference type="RefSeq" id="YP_003199408.1">
    <property type="nucleotide sequence ID" value="NC_010811.2"/>
</dbReference>
<protein>
    <submittedName>
        <fullName evidence="1">Uncharacterized protein</fullName>
    </submittedName>
</protein>
<evidence type="ECO:0000313" key="2">
    <source>
        <dbReference type="Proteomes" id="UP000001034"/>
    </source>
</evidence>
<dbReference type="GeneID" id="11547397"/>
<dbReference type="EMBL" id="AB366653">
    <property type="protein sequence ID" value="BAH72942.1"/>
    <property type="molecule type" value="Genomic_DNA"/>
</dbReference>
<name>C4T8W8_9CAUD</name>
<evidence type="ECO:0000313" key="1">
    <source>
        <dbReference type="EMBL" id="BAH72942.1"/>
    </source>
</evidence>
<proteinExistence type="predicted"/>
<accession>C4T8W8</accession>